<keyword evidence="1" id="KW-0812">Transmembrane</keyword>
<dbReference type="AlphaFoldDB" id="A0A1D8JE92"/>
<proteinExistence type="predicted"/>
<accession>A0A1D8JE92</accession>
<keyword evidence="3" id="KW-1185">Reference proteome</keyword>
<reference evidence="2 3" key="1">
    <citation type="submission" date="2016-09" db="EMBL/GenBank/DDBJ databases">
        <title>Complete genome sequence of the Lysinibacillus sphaericus LMG 22257, a specie of Bacillus with ureolytic activity that can effectively biodeposit calcium carbonate.</title>
        <authorList>
            <person name="Yan W."/>
        </authorList>
    </citation>
    <scope>NUCLEOTIDE SEQUENCE [LARGE SCALE GENOMIC DNA]</scope>
    <source>
        <strain evidence="2 3">LMG 22257</strain>
    </source>
</reference>
<keyword evidence="1" id="KW-1133">Transmembrane helix</keyword>
<evidence type="ECO:0000256" key="1">
    <source>
        <dbReference type="SAM" id="Phobius"/>
    </source>
</evidence>
<dbReference type="Pfam" id="PF04070">
    <property type="entry name" value="DUF378"/>
    <property type="match status" value="1"/>
</dbReference>
<protein>
    <submittedName>
        <fullName evidence="2">DUF378 domain-containing protein</fullName>
    </submittedName>
</protein>
<feature type="transmembrane region" description="Helical" evidence="1">
    <location>
        <begin position="41"/>
        <end position="61"/>
    </location>
</feature>
<sequence length="79" mass="8673">MGTMRRIALALAIIGALNWGVAGFFRFDVVAQLAGGSAEPIARPIYILIGISGLINLGLLFDERRDREKVEHRTPKPEI</sequence>
<name>A0A1D8JE92_9BACL</name>
<evidence type="ECO:0000313" key="2">
    <source>
        <dbReference type="EMBL" id="AOV07019.1"/>
    </source>
</evidence>
<dbReference type="EMBL" id="CP017560">
    <property type="protein sequence ID" value="AOV07019.1"/>
    <property type="molecule type" value="Genomic_DNA"/>
</dbReference>
<dbReference type="RefSeq" id="WP_075527143.1">
    <property type="nucleotide sequence ID" value="NZ_CP017560.1"/>
</dbReference>
<dbReference type="PANTHER" id="PTHR37304">
    <property type="entry name" value="MEMBRANE PROTEIN-RELATED"/>
    <property type="match status" value="1"/>
</dbReference>
<organism evidence="2 3">
    <name type="scientific">Sporosarcina ureilytica</name>
    <dbReference type="NCBI Taxonomy" id="298596"/>
    <lineage>
        <taxon>Bacteria</taxon>
        <taxon>Bacillati</taxon>
        <taxon>Bacillota</taxon>
        <taxon>Bacilli</taxon>
        <taxon>Bacillales</taxon>
        <taxon>Caryophanaceae</taxon>
        <taxon>Sporosarcina</taxon>
    </lineage>
</organism>
<evidence type="ECO:0000313" key="3">
    <source>
        <dbReference type="Proteomes" id="UP000185746"/>
    </source>
</evidence>
<dbReference type="InterPro" id="IPR007211">
    <property type="entry name" value="DUF378"/>
</dbReference>
<dbReference type="KEGG" id="surl:BI350_05155"/>
<gene>
    <name evidence="2" type="ORF">BI350_05155</name>
</gene>
<dbReference type="PANTHER" id="PTHR37304:SF1">
    <property type="entry name" value="MEMBRANE PROTEIN"/>
    <property type="match status" value="1"/>
</dbReference>
<keyword evidence="1" id="KW-0472">Membrane</keyword>
<dbReference type="Proteomes" id="UP000185746">
    <property type="component" value="Chromosome"/>
</dbReference>